<feature type="region of interest" description="Disordered" evidence="1">
    <location>
        <begin position="1"/>
        <end position="28"/>
    </location>
</feature>
<organism evidence="2 4">
    <name type="scientific">Adineta steineri</name>
    <dbReference type="NCBI Taxonomy" id="433720"/>
    <lineage>
        <taxon>Eukaryota</taxon>
        <taxon>Metazoa</taxon>
        <taxon>Spiralia</taxon>
        <taxon>Gnathifera</taxon>
        <taxon>Rotifera</taxon>
        <taxon>Eurotatoria</taxon>
        <taxon>Bdelloidea</taxon>
        <taxon>Adinetida</taxon>
        <taxon>Adinetidae</taxon>
        <taxon>Adineta</taxon>
    </lineage>
</organism>
<dbReference type="AlphaFoldDB" id="A0A814A2P3"/>
<evidence type="ECO:0000313" key="3">
    <source>
        <dbReference type="EMBL" id="CAF3878709.1"/>
    </source>
</evidence>
<dbReference type="EMBL" id="CAJOAY010001721">
    <property type="protein sequence ID" value="CAF3878709.1"/>
    <property type="molecule type" value="Genomic_DNA"/>
</dbReference>
<dbReference type="Proteomes" id="UP000663881">
    <property type="component" value="Unassembled WGS sequence"/>
</dbReference>
<feature type="compositionally biased region" description="Basic residues" evidence="1">
    <location>
        <begin position="1"/>
        <end position="15"/>
    </location>
</feature>
<feature type="compositionally biased region" description="Polar residues" evidence="1">
    <location>
        <begin position="16"/>
        <end position="28"/>
    </location>
</feature>
<gene>
    <name evidence="3" type="ORF">OKA104_LOCUS23017</name>
    <name evidence="2" type="ORF">VCS650_LOCUS9577</name>
</gene>
<evidence type="ECO:0000313" key="4">
    <source>
        <dbReference type="Proteomes" id="UP000663891"/>
    </source>
</evidence>
<protein>
    <submittedName>
        <fullName evidence="2">Uncharacterized protein</fullName>
    </submittedName>
</protein>
<name>A0A814A2P3_9BILA</name>
<evidence type="ECO:0000256" key="1">
    <source>
        <dbReference type="SAM" id="MobiDB-lite"/>
    </source>
</evidence>
<dbReference type="Proteomes" id="UP000663891">
    <property type="component" value="Unassembled WGS sequence"/>
</dbReference>
<evidence type="ECO:0000313" key="2">
    <source>
        <dbReference type="EMBL" id="CAF0906066.1"/>
    </source>
</evidence>
<sequence length="245" mass="27771">MLRRSQNKSNKKRANKTSASRTGRSTQLNMNAYDQRSMNTTSRLELLGKLMIDQLKGSERDQLKEQLSLSGVSSSSGRSLKQLFTDFYTFNERQCHTIGIENHETNTNQIDVPVNESQISMTIKRKTRQQTTDNKAKKTPTIITRTICTRSSKLNSLNNNEEQINHVLPNRTRKRRSSSINNNINETEINNGDKRIVDNTKEISSTNSHKILGEDVSGVKVSRKKLQSSVPSPLTIECSKPTNDF</sequence>
<dbReference type="EMBL" id="CAJNON010000067">
    <property type="protein sequence ID" value="CAF0906066.1"/>
    <property type="molecule type" value="Genomic_DNA"/>
</dbReference>
<accession>A0A814A2P3</accession>
<comment type="caution">
    <text evidence="2">The sequence shown here is derived from an EMBL/GenBank/DDBJ whole genome shotgun (WGS) entry which is preliminary data.</text>
</comment>
<dbReference type="OrthoDB" id="10050727at2759"/>
<proteinExistence type="predicted"/>
<reference evidence="2" key="1">
    <citation type="submission" date="2021-02" db="EMBL/GenBank/DDBJ databases">
        <authorList>
            <person name="Nowell W R."/>
        </authorList>
    </citation>
    <scope>NUCLEOTIDE SEQUENCE</scope>
</reference>